<feature type="domain" description="Ubiquitin-like" evidence="2">
    <location>
        <begin position="82"/>
        <end position="161"/>
    </location>
</feature>
<proteinExistence type="predicted"/>
<dbReference type="SMART" id="SM00213">
    <property type="entry name" value="UBQ"/>
    <property type="match status" value="1"/>
</dbReference>
<reference evidence="3" key="1">
    <citation type="submission" date="2022-11" db="UniProtKB">
        <authorList>
            <consortium name="EnsemblMetazoa"/>
        </authorList>
    </citation>
    <scope>IDENTIFICATION</scope>
</reference>
<protein>
    <recommendedName>
        <fullName evidence="2">Ubiquitin-like domain-containing protein</fullName>
    </recommendedName>
</protein>
<dbReference type="OrthoDB" id="3881at2759"/>
<dbReference type="SUPFAM" id="SSF54236">
    <property type="entry name" value="Ubiquitin-like"/>
    <property type="match status" value="1"/>
</dbReference>
<evidence type="ECO:0000256" key="1">
    <source>
        <dbReference type="SAM" id="MobiDB-lite"/>
    </source>
</evidence>
<dbReference type="GeneID" id="119725479"/>
<feature type="region of interest" description="Disordered" evidence="1">
    <location>
        <begin position="59"/>
        <end position="79"/>
    </location>
</feature>
<evidence type="ECO:0000313" key="3">
    <source>
        <dbReference type="EnsemblMetazoa" id="XP_038052815.1"/>
    </source>
</evidence>
<accession>A0A913ZNY1</accession>
<dbReference type="PROSITE" id="PS50053">
    <property type="entry name" value="UBIQUITIN_2"/>
    <property type="match status" value="1"/>
</dbReference>
<evidence type="ECO:0000313" key="4">
    <source>
        <dbReference type="Proteomes" id="UP000887568"/>
    </source>
</evidence>
<dbReference type="CDD" id="cd17039">
    <property type="entry name" value="Ubl_ubiquitin_like"/>
    <property type="match status" value="1"/>
</dbReference>
<dbReference type="Proteomes" id="UP000887568">
    <property type="component" value="Unplaced"/>
</dbReference>
<evidence type="ECO:0000259" key="2">
    <source>
        <dbReference type="PROSITE" id="PS50053"/>
    </source>
</evidence>
<dbReference type="AlphaFoldDB" id="A0A913ZNY1"/>
<dbReference type="InterPro" id="IPR029071">
    <property type="entry name" value="Ubiquitin-like_domsf"/>
</dbReference>
<name>A0A913ZNY1_PATMI</name>
<dbReference type="InterPro" id="IPR000626">
    <property type="entry name" value="Ubiquitin-like_dom"/>
</dbReference>
<keyword evidence="4" id="KW-1185">Reference proteome</keyword>
<dbReference type="EnsemblMetazoa" id="XM_038196887.1">
    <property type="protein sequence ID" value="XP_038052815.1"/>
    <property type="gene ID" value="LOC119725479"/>
</dbReference>
<dbReference type="Pfam" id="PF00240">
    <property type="entry name" value="ubiquitin"/>
    <property type="match status" value="1"/>
</dbReference>
<organism evidence="3 4">
    <name type="scientific">Patiria miniata</name>
    <name type="common">Bat star</name>
    <name type="synonym">Asterina miniata</name>
    <dbReference type="NCBI Taxonomy" id="46514"/>
    <lineage>
        <taxon>Eukaryota</taxon>
        <taxon>Metazoa</taxon>
        <taxon>Echinodermata</taxon>
        <taxon>Eleutherozoa</taxon>
        <taxon>Asterozoa</taxon>
        <taxon>Asteroidea</taxon>
        <taxon>Valvatacea</taxon>
        <taxon>Valvatida</taxon>
        <taxon>Asterinidae</taxon>
        <taxon>Patiria</taxon>
    </lineage>
</organism>
<dbReference type="RefSeq" id="XP_038052815.1">
    <property type="nucleotide sequence ID" value="XM_038196887.1"/>
</dbReference>
<dbReference type="Gene3D" id="3.10.20.90">
    <property type="entry name" value="Phosphatidylinositol 3-kinase Catalytic Subunit, Chain A, domain 1"/>
    <property type="match status" value="1"/>
</dbReference>
<sequence>MPQKTIQQLNAYIKATAVVYDHSNAKVISRKTKVKPRRKQAFLSVLHYRKTSSDDCYAKRKPSKQRIKYESQSNTRDEQQKLQVFVRTPPSHKPKTLYFELHPETSVSSFKEVIQKRIGVEARYQRLYIRETFHLSDLLTLENHGVDKNDIITLRLSKDDEDNDDVPKG</sequence>